<dbReference type="InterPro" id="IPR043502">
    <property type="entry name" value="DNA/RNA_pol_sf"/>
</dbReference>
<keyword evidence="2" id="KW-0496">Mitochondrion</keyword>
<dbReference type="InterPro" id="IPR053134">
    <property type="entry name" value="RNA-dir_DNA_polymerase"/>
</dbReference>
<comment type="caution">
    <text evidence="4">The sequence shown here is derived from an EMBL/GenBank/DDBJ whole genome shotgun (WGS) entry which is preliminary data.</text>
</comment>
<organism evidence="4 5">
    <name type="scientific">Podospora australis</name>
    <dbReference type="NCBI Taxonomy" id="1536484"/>
    <lineage>
        <taxon>Eukaryota</taxon>
        <taxon>Fungi</taxon>
        <taxon>Dikarya</taxon>
        <taxon>Ascomycota</taxon>
        <taxon>Pezizomycotina</taxon>
        <taxon>Sordariomycetes</taxon>
        <taxon>Sordariomycetidae</taxon>
        <taxon>Sordariales</taxon>
        <taxon>Podosporaceae</taxon>
        <taxon>Podospora</taxon>
    </lineage>
</organism>
<dbReference type="Gene3D" id="3.10.10.10">
    <property type="entry name" value="HIV Type 1 Reverse Transcriptase, subunit A, domain 1"/>
    <property type="match status" value="1"/>
</dbReference>
<feature type="non-terminal residue" evidence="4">
    <location>
        <position position="1"/>
    </location>
</feature>
<accession>A0AAN6WH29</accession>
<comment type="subcellular location">
    <subcellularLocation>
        <location evidence="1">Mitochondrion</location>
    </subcellularLocation>
</comment>
<proteinExistence type="predicted"/>
<evidence type="ECO:0000256" key="1">
    <source>
        <dbReference type="ARBA" id="ARBA00004173"/>
    </source>
</evidence>
<evidence type="ECO:0000256" key="3">
    <source>
        <dbReference type="SAM" id="MobiDB-lite"/>
    </source>
</evidence>
<dbReference type="GO" id="GO:0005739">
    <property type="term" value="C:mitochondrion"/>
    <property type="evidence" value="ECO:0007669"/>
    <property type="project" value="UniProtKB-SubCell"/>
</dbReference>
<evidence type="ECO:0000313" key="4">
    <source>
        <dbReference type="EMBL" id="KAK4181969.1"/>
    </source>
</evidence>
<dbReference type="Proteomes" id="UP001302126">
    <property type="component" value="Unassembled WGS sequence"/>
</dbReference>
<gene>
    <name evidence="4" type="ORF">QBC35DRAFT_342398</name>
</gene>
<dbReference type="SUPFAM" id="SSF56672">
    <property type="entry name" value="DNA/RNA polymerases"/>
    <property type="match status" value="1"/>
</dbReference>
<dbReference type="AlphaFoldDB" id="A0AAN6WH29"/>
<feature type="non-terminal residue" evidence="4">
    <location>
        <position position="210"/>
    </location>
</feature>
<reference evidence="4" key="2">
    <citation type="submission" date="2023-05" db="EMBL/GenBank/DDBJ databases">
        <authorList>
            <consortium name="Lawrence Berkeley National Laboratory"/>
            <person name="Steindorff A."/>
            <person name="Hensen N."/>
            <person name="Bonometti L."/>
            <person name="Westerberg I."/>
            <person name="Brannstrom I.O."/>
            <person name="Guillou S."/>
            <person name="Cros-Aarteil S."/>
            <person name="Calhoun S."/>
            <person name="Haridas S."/>
            <person name="Kuo A."/>
            <person name="Mondo S."/>
            <person name="Pangilinan J."/>
            <person name="Riley R."/>
            <person name="Labutti K."/>
            <person name="Andreopoulos B."/>
            <person name="Lipzen A."/>
            <person name="Chen C."/>
            <person name="Yanf M."/>
            <person name="Daum C."/>
            <person name="Ng V."/>
            <person name="Clum A."/>
            <person name="Ohm R."/>
            <person name="Martin F."/>
            <person name="Silar P."/>
            <person name="Natvig D."/>
            <person name="Lalanne C."/>
            <person name="Gautier V."/>
            <person name="Ament-Velasquez S.L."/>
            <person name="Kruys A."/>
            <person name="Hutchinson M.I."/>
            <person name="Powell A.J."/>
            <person name="Barry K."/>
            <person name="Miller A.N."/>
            <person name="Grigoriev I.V."/>
            <person name="Debuchy R."/>
            <person name="Gladieux P."/>
            <person name="Thoren M.H."/>
            <person name="Johannesson H."/>
        </authorList>
    </citation>
    <scope>NUCLEOTIDE SEQUENCE</scope>
    <source>
        <strain evidence="4">PSN309</strain>
    </source>
</reference>
<evidence type="ECO:0000256" key="2">
    <source>
        <dbReference type="ARBA" id="ARBA00023128"/>
    </source>
</evidence>
<sequence length="210" mass="24258">AESEPEPPSDRPKVPEKYSPLGIKMPTSTPEVVTIEGIHIYGKYQDLIRRITKVVRKFPRLWIEKDTPIDVPEEDQMRIPLVEGWQTQLKPARSYPLSQKDRAVLDSTFGALHNLKRMGWNNRPTPFTHPIFVVWRKVNGVEKGRVVIDMRQLNRVTVPDAYPLPLQSDIVGELRGKKYITAIDAASFFYQFRVYPPHQDRFTLVSPRGL</sequence>
<feature type="region of interest" description="Disordered" evidence="3">
    <location>
        <begin position="1"/>
        <end position="22"/>
    </location>
</feature>
<protein>
    <submittedName>
        <fullName evidence="4">Uncharacterized protein</fullName>
    </submittedName>
</protein>
<keyword evidence="5" id="KW-1185">Reference proteome</keyword>
<dbReference type="EMBL" id="MU864896">
    <property type="protein sequence ID" value="KAK4181969.1"/>
    <property type="molecule type" value="Genomic_DNA"/>
</dbReference>
<dbReference type="PANTHER" id="PTHR24559">
    <property type="entry name" value="TRANSPOSON TY3-I GAG-POL POLYPROTEIN"/>
    <property type="match status" value="1"/>
</dbReference>
<reference evidence="4" key="1">
    <citation type="journal article" date="2023" name="Mol. Phylogenet. Evol.">
        <title>Genome-scale phylogeny and comparative genomics of the fungal order Sordariales.</title>
        <authorList>
            <person name="Hensen N."/>
            <person name="Bonometti L."/>
            <person name="Westerberg I."/>
            <person name="Brannstrom I.O."/>
            <person name="Guillou S."/>
            <person name="Cros-Aarteil S."/>
            <person name="Calhoun S."/>
            <person name="Haridas S."/>
            <person name="Kuo A."/>
            <person name="Mondo S."/>
            <person name="Pangilinan J."/>
            <person name="Riley R."/>
            <person name="LaButti K."/>
            <person name="Andreopoulos B."/>
            <person name="Lipzen A."/>
            <person name="Chen C."/>
            <person name="Yan M."/>
            <person name="Daum C."/>
            <person name="Ng V."/>
            <person name="Clum A."/>
            <person name="Steindorff A."/>
            <person name="Ohm R.A."/>
            <person name="Martin F."/>
            <person name="Silar P."/>
            <person name="Natvig D.O."/>
            <person name="Lalanne C."/>
            <person name="Gautier V."/>
            <person name="Ament-Velasquez S.L."/>
            <person name="Kruys A."/>
            <person name="Hutchinson M.I."/>
            <person name="Powell A.J."/>
            <person name="Barry K."/>
            <person name="Miller A.N."/>
            <person name="Grigoriev I.V."/>
            <person name="Debuchy R."/>
            <person name="Gladieux P."/>
            <person name="Hiltunen Thoren M."/>
            <person name="Johannesson H."/>
        </authorList>
    </citation>
    <scope>NUCLEOTIDE SEQUENCE</scope>
    <source>
        <strain evidence="4">PSN309</strain>
    </source>
</reference>
<name>A0AAN6WH29_9PEZI</name>
<dbReference type="PANTHER" id="PTHR24559:SF444">
    <property type="entry name" value="REVERSE TRANSCRIPTASE DOMAIN-CONTAINING PROTEIN"/>
    <property type="match status" value="1"/>
</dbReference>
<evidence type="ECO:0000313" key="5">
    <source>
        <dbReference type="Proteomes" id="UP001302126"/>
    </source>
</evidence>